<dbReference type="AlphaFoldDB" id="A0A9X9WTS1"/>
<keyword evidence="3" id="KW-1185">Reference proteome</keyword>
<reference evidence="2" key="2">
    <citation type="journal article" date="2021" name="Syst. Appl. Microbiol.">
        <title>Roseomonas hellenica sp. nov., isolated from roots of wild-growing Alkanna tinctoria.</title>
        <authorList>
            <person name="Rat A."/>
            <person name="Naranjo H.D."/>
            <person name="Lebbe L."/>
            <person name="Cnockaert M."/>
            <person name="Krigas N."/>
            <person name="Grigoriadou K."/>
            <person name="Maloupa E."/>
            <person name="Willems A."/>
        </authorList>
    </citation>
    <scope>NUCLEOTIDE SEQUENCE</scope>
    <source>
        <strain evidence="2">LMG 31231</strain>
    </source>
</reference>
<protein>
    <submittedName>
        <fullName evidence="2">Uncharacterized protein</fullName>
    </submittedName>
</protein>
<feature type="region of interest" description="Disordered" evidence="1">
    <location>
        <begin position="65"/>
        <end position="94"/>
    </location>
</feature>
<sequence length="94" mass="10498">MDWPIPGDRSTHAGLSIRAAPPIRVAWPIPEVRWTREAPSIHAARWTRGARSIRVDRSIRDPHAEETTRLAGAAVSRRKRLTPATRELPGHAKA</sequence>
<dbReference type="RefSeq" id="WP_211860923.1">
    <property type="nucleotide sequence ID" value="NZ_JAAEDM010000008.1"/>
</dbReference>
<proteinExistence type="predicted"/>
<dbReference type="Proteomes" id="UP001138751">
    <property type="component" value="Unassembled WGS sequence"/>
</dbReference>
<comment type="caution">
    <text evidence="2">The sequence shown here is derived from an EMBL/GenBank/DDBJ whole genome shotgun (WGS) entry which is preliminary data.</text>
</comment>
<evidence type="ECO:0000313" key="2">
    <source>
        <dbReference type="EMBL" id="MBR0670550.1"/>
    </source>
</evidence>
<evidence type="ECO:0000256" key="1">
    <source>
        <dbReference type="SAM" id="MobiDB-lite"/>
    </source>
</evidence>
<evidence type="ECO:0000313" key="3">
    <source>
        <dbReference type="Proteomes" id="UP001138751"/>
    </source>
</evidence>
<gene>
    <name evidence="2" type="ORF">GXW76_05150</name>
</gene>
<reference evidence="2" key="1">
    <citation type="submission" date="2020-01" db="EMBL/GenBank/DDBJ databases">
        <authorList>
            <person name="Rat A."/>
        </authorList>
    </citation>
    <scope>NUCLEOTIDE SEQUENCE</scope>
    <source>
        <strain evidence="2">LMG 31231</strain>
    </source>
</reference>
<organism evidence="2 3">
    <name type="scientific">Neoroseomonas soli</name>
    <dbReference type="NCBI Taxonomy" id="1081025"/>
    <lineage>
        <taxon>Bacteria</taxon>
        <taxon>Pseudomonadati</taxon>
        <taxon>Pseudomonadota</taxon>
        <taxon>Alphaproteobacteria</taxon>
        <taxon>Acetobacterales</taxon>
        <taxon>Acetobacteraceae</taxon>
        <taxon>Neoroseomonas</taxon>
    </lineage>
</organism>
<dbReference type="EMBL" id="JAAEDM010000008">
    <property type="protein sequence ID" value="MBR0670550.1"/>
    <property type="molecule type" value="Genomic_DNA"/>
</dbReference>
<accession>A0A9X9WTS1</accession>
<name>A0A9X9WTS1_9PROT</name>